<dbReference type="RefSeq" id="WP_279250041.1">
    <property type="nucleotide sequence ID" value="NZ_SHNO01000001.1"/>
</dbReference>
<evidence type="ECO:0000313" key="3">
    <source>
        <dbReference type="Proteomes" id="UP001143304"/>
    </source>
</evidence>
<dbReference type="Proteomes" id="UP001143304">
    <property type="component" value="Unassembled WGS sequence"/>
</dbReference>
<comment type="caution">
    <text evidence="2">The sequence shown here is derived from an EMBL/GenBank/DDBJ whole genome shotgun (WGS) entry which is preliminary data.</text>
</comment>
<accession>A0ABT3T839</accession>
<evidence type="ECO:0000256" key="1">
    <source>
        <dbReference type="SAM" id="Phobius"/>
    </source>
</evidence>
<keyword evidence="3" id="KW-1185">Reference proteome</keyword>
<sequence>MNKRLRQSSIGQQFAVLTAGLCLLVSLALIALGAISTSHMQSLLREEYGAALARLVAARVGTALESGDLLSVSASLRRIINHSSAAVIAVNDVEGKVLGLAGTSQGRYLYEYSEPVRIESDIAGHVIITISADNDRAAQQRLVISMLGLAVLLSLAVYGVGRHFGQRLGGRMSALARKVALEEDTGMPLPTNELSLLQKRIDALPMDLLQARSEPGPQEENYQATAVLYLQLTSLANYVDTLDEHSLHAYIARIHQIVYAASGFYAGNLQVARQFGLAVYFSGNNSAGSAAFRAASCAWLIKTVCQSLEKDMTLSLSLSMAISQSELGAGGGDDIYPGLYTQHTLDELQSVCTSMPPNILLAPAAVEDTDISTRLECRPTEVMDYAVIEEFAGQFQDLLERQLRLVLKRLTDPGIR</sequence>
<dbReference type="EMBL" id="SHNO01000001">
    <property type="protein sequence ID" value="MCX2978345.1"/>
    <property type="molecule type" value="Genomic_DNA"/>
</dbReference>
<protein>
    <submittedName>
        <fullName evidence="2">Uncharacterized protein</fullName>
    </submittedName>
</protein>
<feature type="transmembrane region" description="Helical" evidence="1">
    <location>
        <begin position="142"/>
        <end position="161"/>
    </location>
</feature>
<evidence type="ECO:0000313" key="2">
    <source>
        <dbReference type="EMBL" id="MCX2978345.1"/>
    </source>
</evidence>
<proteinExistence type="predicted"/>
<keyword evidence="1" id="KW-0812">Transmembrane</keyword>
<gene>
    <name evidence="2" type="ORF">EYC82_13340</name>
</gene>
<keyword evidence="1" id="KW-0472">Membrane</keyword>
<reference evidence="2" key="1">
    <citation type="submission" date="2019-02" db="EMBL/GenBank/DDBJ databases">
        <authorList>
            <person name="Li S.-H."/>
        </authorList>
    </citation>
    <scope>NUCLEOTIDE SEQUENCE</scope>
    <source>
        <strain evidence="2">IMCC11814</strain>
    </source>
</reference>
<organism evidence="2 3">
    <name type="scientific">Candidatus Marimicrobium litorale</name>
    <dbReference type="NCBI Taxonomy" id="2518991"/>
    <lineage>
        <taxon>Bacteria</taxon>
        <taxon>Pseudomonadati</taxon>
        <taxon>Pseudomonadota</taxon>
        <taxon>Gammaproteobacteria</taxon>
        <taxon>Cellvibrionales</taxon>
        <taxon>Halieaceae</taxon>
        <taxon>Marimicrobium</taxon>
    </lineage>
</organism>
<name>A0ABT3T839_9GAMM</name>
<keyword evidence="1" id="KW-1133">Transmembrane helix</keyword>